<keyword evidence="2" id="KW-0223">Dioxygenase</keyword>
<dbReference type="OrthoDB" id="8673673at2"/>
<dbReference type="Pfam" id="PF02900">
    <property type="entry name" value="LigB"/>
    <property type="match status" value="1"/>
</dbReference>
<protein>
    <submittedName>
        <fullName evidence="2">Catechol 1,2-dioxygenase</fullName>
    </submittedName>
</protein>
<dbReference type="KEGG" id="sphj:BSL82_11320"/>
<dbReference type="Proteomes" id="UP000182063">
    <property type="component" value="Chromosome"/>
</dbReference>
<dbReference type="GO" id="GO:0016702">
    <property type="term" value="F:oxidoreductase activity, acting on single donors with incorporation of molecular oxygen, incorporation of two atoms of oxygen"/>
    <property type="evidence" value="ECO:0007669"/>
    <property type="project" value="UniProtKB-ARBA"/>
</dbReference>
<evidence type="ECO:0000259" key="1">
    <source>
        <dbReference type="Pfam" id="PF02900"/>
    </source>
</evidence>
<dbReference type="RefSeq" id="WP_072597625.1">
    <property type="nucleotide sequence ID" value="NZ_CP018221.1"/>
</dbReference>
<name>A0A1L3ZW48_9SPHN</name>
<proteinExistence type="predicted"/>
<feature type="domain" description="Extradiol ring-cleavage dioxygenase class III enzyme subunit B" evidence="1">
    <location>
        <begin position="36"/>
        <end position="303"/>
    </location>
</feature>
<accession>A0A1L3ZW48</accession>
<organism evidence="2 3">
    <name type="scientific">Tardibacter chloracetimidivorans</name>
    <dbReference type="NCBI Taxonomy" id="1921510"/>
    <lineage>
        <taxon>Bacteria</taxon>
        <taxon>Pseudomonadati</taxon>
        <taxon>Pseudomonadota</taxon>
        <taxon>Alphaproteobacteria</taxon>
        <taxon>Sphingomonadales</taxon>
        <taxon>Sphingomonadaceae</taxon>
        <taxon>Tardibacter</taxon>
    </lineage>
</organism>
<gene>
    <name evidence="2" type="ORF">BSL82_11320</name>
</gene>
<dbReference type="SUPFAM" id="SSF53213">
    <property type="entry name" value="LigB-like"/>
    <property type="match status" value="1"/>
</dbReference>
<dbReference type="GO" id="GO:0008198">
    <property type="term" value="F:ferrous iron binding"/>
    <property type="evidence" value="ECO:0007669"/>
    <property type="project" value="InterPro"/>
</dbReference>
<sequence length="317" mass="34442">MAQIIFGVGASHTTLMNTQWAKVDHLPRAHAFRNALGTARTLLAEAKPDVVVILGSNHFRGFWLDLMPAFTIGVGDIQSAGEHGTPAGTLPSDRPFALDLCRSLIDAGIDIAFSDRIAIDHGISHAFQWVIGEDTPIPIVPIVVNCFAPPLPSLSRVVAVGHALRDAITALGTDKRVAIVATGGLSHRLPFPDWRRPVGEDEEFLARSWSEGRHDWKQFEVRRREIVVAARPGTNPAFDRRFLERLEAGTLSSLASELSQPELEAAAGNGGNEIRAWLMLAAAMNDAPGRTLAYSDMPEWLTGMAVAVIEPDEKLEN</sequence>
<dbReference type="AlphaFoldDB" id="A0A1L3ZW48"/>
<dbReference type="EMBL" id="CP018221">
    <property type="protein sequence ID" value="API59835.1"/>
    <property type="molecule type" value="Genomic_DNA"/>
</dbReference>
<evidence type="ECO:0000313" key="3">
    <source>
        <dbReference type="Proteomes" id="UP000182063"/>
    </source>
</evidence>
<keyword evidence="2" id="KW-0560">Oxidoreductase</keyword>
<evidence type="ECO:0000313" key="2">
    <source>
        <dbReference type="EMBL" id="API59835.1"/>
    </source>
</evidence>
<reference evidence="3" key="1">
    <citation type="submission" date="2016-11" db="EMBL/GenBank/DDBJ databases">
        <title>Complete Genome Sequence of alachlor-degrading Sphingomonas sp. strain JJ-A5.</title>
        <authorList>
            <person name="Lee H."/>
            <person name="Ka J.-O."/>
        </authorList>
    </citation>
    <scope>NUCLEOTIDE SEQUENCE [LARGE SCALE GENOMIC DNA]</scope>
    <source>
        <strain evidence="3">JJ-A5</strain>
    </source>
</reference>
<keyword evidence="3" id="KW-1185">Reference proteome</keyword>
<dbReference type="CDD" id="cd07359">
    <property type="entry name" value="PCA_45_Doxase_B_like"/>
    <property type="match status" value="1"/>
</dbReference>
<dbReference type="InterPro" id="IPR004183">
    <property type="entry name" value="Xdiol_dOase_suB"/>
</dbReference>
<dbReference type="STRING" id="1921510.BSL82_11320"/>
<dbReference type="Gene3D" id="3.40.830.10">
    <property type="entry name" value="LigB-like"/>
    <property type="match status" value="1"/>
</dbReference>